<evidence type="ECO:0000256" key="3">
    <source>
        <dbReference type="ARBA" id="ARBA00022490"/>
    </source>
</evidence>
<comment type="similarity">
    <text evidence="2">Belongs to the peptidase M20A family. ArgE subfamily.</text>
</comment>
<evidence type="ECO:0000256" key="2">
    <source>
        <dbReference type="ARBA" id="ARBA00005691"/>
    </source>
</evidence>
<evidence type="ECO:0000256" key="1">
    <source>
        <dbReference type="ARBA" id="ARBA00001947"/>
    </source>
</evidence>
<keyword evidence="6" id="KW-0479">Metal-binding</keyword>
<dbReference type="NCBIfam" id="TIGR01892">
    <property type="entry name" value="AcOrn-deacetyl"/>
    <property type="match status" value="1"/>
</dbReference>
<dbReference type="SUPFAM" id="SSF55031">
    <property type="entry name" value="Bacterial exopeptidase dimerisation domain"/>
    <property type="match status" value="1"/>
</dbReference>
<dbReference type="AlphaFoldDB" id="A0A849L4N8"/>
<evidence type="ECO:0000256" key="9">
    <source>
        <dbReference type="ARBA" id="ARBA00023285"/>
    </source>
</evidence>
<dbReference type="NCBIfam" id="NF005710">
    <property type="entry name" value="PRK07522.1"/>
    <property type="match status" value="1"/>
</dbReference>
<dbReference type="Gene3D" id="3.30.70.360">
    <property type="match status" value="1"/>
</dbReference>
<comment type="caution">
    <text evidence="11">The sequence shown here is derived from an EMBL/GenBank/DDBJ whole genome shotgun (WGS) entry which is preliminary data.</text>
</comment>
<dbReference type="RefSeq" id="WP_171325767.1">
    <property type="nucleotide sequence ID" value="NZ_JABFBC010000002.1"/>
</dbReference>
<sequence length="384" mass="40340">MSSREILARLVSFDTVSSGSNLALIDFVADYLAGHGIESHRVPDPTGTKAALFAQVGPDVPGGVILSGHTDVVPVEGQDWSSDPFTLTERNGRLYGRGSADMKGFLAIALAAVPAMRAAGLKRPIQLALSYDEEVGCIGAPPMIAAMRETLPIAACAIIGEPTLMKVVTGHKAIVDIDTHVRGHEVHSSLMHTGVSAVMAAAELVAWTARQTEDNRARAEALPDPGPYDPPWTTLHCGKIRGGTAHNITARDCWIATDIRSIPGEDIDDWINAYLVEAAALESRLKAVRPEAAITVTVNNKVPGCAPEADGAAEALARALTGDNGQHVVSYATEAGQFQEAGYSAVVCGPGSIEQAHQADEYISLDQLAAGDAFVARLIARLSA</sequence>
<dbReference type="Pfam" id="PF07687">
    <property type="entry name" value="M20_dimer"/>
    <property type="match status" value="1"/>
</dbReference>
<dbReference type="Pfam" id="PF01546">
    <property type="entry name" value="Peptidase_M20"/>
    <property type="match status" value="1"/>
</dbReference>
<evidence type="ECO:0000313" key="11">
    <source>
        <dbReference type="EMBL" id="NNU81107.1"/>
    </source>
</evidence>
<keyword evidence="12" id="KW-1185">Reference proteome</keyword>
<dbReference type="InterPro" id="IPR002933">
    <property type="entry name" value="Peptidase_M20"/>
</dbReference>
<dbReference type="SUPFAM" id="SSF53187">
    <property type="entry name" value="Zn-dependent exopeptidases"/>
    <property type="match status" value="1"/>
</dbReference>
<keyword evidence="9" id="KW-0170">Cobalt</keyword>
<dbReference type="GO" id="GO:0006526">
    <property type="term" value="P:L-arginine biosynthetic process"/>
    <property type="evidence" value="ECO:0007669"/>
    <property type="project" value="UniProtKB-KW"/>
</dbReference>
<organism evidence="11 12">
    <name type="scientific">Halovulum dunhuangense</name>
    <dbReference type="NCBI Taxonomy" id="1505036"/>
    <lineage>
        <taxon>Bacteria</taxon>
        <taxon>Pseudomonadati</taxon>
        <taxon>Pseudomonadota</taxon>
        <taxon>Alphaproteobacteria</taxon>
        <taxon>Rhodobacterales</taxon>
        <taxon>Paracoccaceae</taxon>
        <taxon>Halovulum</taxon>
    </lineage>
</organism>
<dbReference type="GO" id="GO:0008777">
    <property type="term" value="F:acetylornithine deacetylase activity"/>
    <property type="evidence" value="ECO:0007669"/>
    <property type="project" value="UniProtKB-EC"/>
</dbReference>
<evidence type="ECO:0000313" key="12">
    <source>
        <dbReference type="Proteomes" id="UP000572377"/>
    </source>
</evidence>
<keyword evidence="5" id="KW-0028">Amino-acid biosynthesis</keyword>
<reference evidence="11 12" key="1">
    <citation type="submission" date="2020-05" db="EMBL/GenBank/DDBJ databases">
        <title>Gimesia benthica sp. nov., a novel planctomycete isolated from a deep-sea water sample of the Northwest Indian Ocean.</title>
        <authorList>
            <person name="Wang J."/>
            <person name="Ruan C."/>
            <person name="Song L."/>
            <person name="Zhu Y."/>
            <person name="Li A."/>
            <person name="Zheng X."/>
            <person name="Wang L."/>
            <person name="Lu Z."/>
            <person name="Huang Y."/>
            <person name="Du W."/>
            <person name="Zhou Y."/>
            <person name="Huang L."/>
            <person name="Dai X."/>
        </authorList>
    </citation>
    <scope>NUCLEOTIDE SEQUENCE [LARGE SCALE GENOMIC DNA]</scope>
    <source>
        <strain evidence="11 12">YYQ-30</strain>
    </source>
</reference>
<keyword evidence="4" id="KW-0055">Arginine biosynthesis</keyword>
<dbReference type="InterPro" id="IPR036264">
    <property type="entry name" value="Bact_exopeptidase_dim_dom"/>
</dbReference>
<comment type="cofactor">
    <cofactor evidence="1">
        <name>Zn(2+)</name>
        <dbReference type="ChEBI" id="CHEBI:29105"/>
    </cofactor>
</comment>
<dbReference type="PROSITE" id="PS00759">
    <property type="entry name" value="ARGE_DAPE_CPG2_2"/>
    <property type="match status" value="1"/>
</dbReference>
<evidence type="ECO:0000256" key="6">
    <source>
        <dbReference type="ARBA" id="ARBA00022723"/>
    </source>
</evidence>
<dbReference type="InterPro" id="IPR010169">
    <property type="entry name" value="AcOrn-deacetyl"/>
</dbReference>
<protein>
    <submittedName>
        <fullName evidence="11">Acetylornithine deacetylase</fullName>
        <ecNumber evidence="11">3.5.1.16</ecNumber>
    </submittedName>
</protein>
<dbReference type="InterPro" id="IPR011650">
    <property type="entry name" value="Peptidase_M20_dimer"/>
</dbReference>
<dbReference type="InterPro" id="IPR050072">
    <property type="entry name" value="Peptidase_M20A"/>
</dbReference>
<dbReference type="InterPro" id="IPR001261">
    <property type="entry name" value="ArgE/DapE_CS"/>
</dbReference>
<name>A0A849L4N8_9RHOB</name>
<proteinExistence type="inferred from homology"/>
<keyword evidence="7 11" id="KW-0378">Hydrolase</keyword>
<keyword evidence="3" id="KW-0963">Cytoplasm</keyword>
<evidence type="ECO:0000256" key="7">
    <source>
        <dbReference type="ARBA" id="ARBA00022801"/>
    </source>
</evidence>
<dbReference type="Gene3D" id="3.40.630.10">
    <property type="entry name" value="Zn peptidases"/>
    <property type="match status" value="1"/>
</dbReference>
<feature type="domain" description="Peptidase M20 dimerisation" evidence="10">
    <location>
        <begin position="169"/>
        <end position="273"/>
    </location>
</feature>
<dbReference type="CDD" id="cd03894">
    <property type="entry name" value="M20_ArgE"/>
    <property type="match status" value="1"/>
</dbReference>
<dbReference type="PANTHER" id="PTHR43808:SF31">
    <property type="entry name" value="N-ACETYL-L-CITRULLINE DEACETYLASE"/>
    <property type="match status" value="1"/>
</dbReference>
<evidence type="ECO:0000256" key="8">
    <source>
        <dbReference type="ARBA" id="ARBA00022833"/>
    </source>
</evidence>
<dbReference type="Proteomes" id="UP000572377">
    <property type="component" value="Unassembled WGS sequence"/>
</dbReference>
<evidence type="ECO:0000256" key="5">
    <source>
        <dbReference type="ARBA" id="ARBA00022605"/>
    </source>
</evidence>
<keyword evidence="8" id="KW-0862">Zinc</keyword>
<accession>A0A849L4N8</accession>
<dbReference type="GO" id="GO:0046872">
    <property type="term" value="F:metal ion binding"/>
    <property type="evidence" value="ECO:0007669"/>
    <property type="project" value="UniProtKB-KW"/>
</dbReference>
<gene>
    <name evidence="11" type="primary">argE</name>
    <name evidence="11" type="ORF">HMH01_11740</name>
</gene>
<evidence type="ECO:0000259" key="10">
    <source>
        <dbReference type="Pfam" id="PF07687"/>
    </source>
</evidence>
<evidence type="ECO:0000256" key="4">
    <source>
        <dbReference type="ARBA" id="ARBA00022571"/>
    </source>
</evidence>
<dbReference type="EC" id="3.5.1.16" evidence="11"/>
<dbReference type="PANTHER" id="PTHR43808">
    <property type="entry name" value="ACETYLORNITHINE DEACETYLASE"/>
    <property type="match status" value="1"/>
</dbReference>
<dbReference type="EMBL" id="JABFBC010000002">
    <property type="protein sequence ID" value="NNU81107.1"/>
    <property type="molecule type" value="Genomic_DNA"/>
</dbReference>